<gene>
    <name evidence="1" type="ORF">LTR97_011854</name>
</gene>
<accession>A0AAN7VYN8</accession>
<dbReference type="Proteomes" id="UP001310594">
    <property type="component" value="Unassembled WGS sequence"/>
</dbReference>
<dbReference type="Pfam" id="PF07823">
    <property type="entry name" value="CPDase"/>
    <property type="match status" value="1"/>
</dbReference>
<dbReference type="GO" id="GO:0004112">
    <property type="term" value="F:cyclic-nucleotide phosphodiesterase activity"/>
    <property type="evidence" value="ECO:0007669"/>
    <property type="project" value="InterPro"/>
</dbReference>
<dbReference type="Gene3D" id="3.90.1140.10">
    <property type="entry name" value="Cyclic phosphodiesterase"/>
    <property type="match status" value="1"/>
</dbReference>
<dbReference type="InterPro" id="IPR012386">
    <property type="entry name" value="Cyclic-nucl_3Pdiesterase"/>
</dbReference>
<proteinExistence type="predicted"/>
<name>A0AAN7VYN8_9PEZI</name>
<comment type="caution">
    <text evidence="1">The sequence shown here is derived from an EMBL/GenBank/DDBJ whole genome shotgun (WGS) entry which is preliminary data.</text>
</comment>
<reference evidence="1" key="1">
    <citation type="submission" date="2023-08" db="EMBL/GenBank/DDBJ databases">
        <title>Black Yeasts Isolated from many extreme environments.</title>
        <authorList>
            <person name="Coleine C."/>
            <person name="Stajich J.E."/>
            <person name="Selbmann L."/>
        </authorList>
    </citation>
    <scope>NUCLEOTIDE SEQUENCE</scope>
    <source>
        <strain evidence="1">CCFEE 5810</strain>
    </source>
</reference>
<dbReference type="EMBL" id="JAVRQU010000022">
    <property type="protein sequence ID" value="KAK5691202.1"/>
    <property type="molecule type" value="Genomic_DNA"/>
</dbReference>
<evidence type="ECO:0000313" key="2">
    <source>
        <dbReference type="Proteomes" id="UP001310594"/>
    </source>
</evidence>
<organism evidence="1 2">
    <name type="scientific">Elasticomyces elasticus</name>
    <dbReference type="NCBI Taxonomy" id="574655"/>
    <lineage>
        <taxon>Eukaryota</taxon>
        <taxon>Fungi</taxon>
        <taxon>Dikarya</taxon>
        <taxon>Ascomycota</taxon>
        <taxon>Pezizomycotina</taxon>
        <taxon>Dothideomycetes</taxon>
        <taxon>Dothideomycetidae</taxon>
        <taxon>Mycosphaerellales</taxon>
        <taxon>Teratosphaeriaceae</taxon>
        <taxon>Elasticomyces</taxon>
    </lineage>
</organism>
<sequence>MACSKTVELDGLAVHCRVAGVEGVEQEAADKWVDESYSPHCSLMYSDASEDHVEEKLTKVNDAIQDVRQQYPDSKTTTGGSIWLVPTFKAIDDWKPVAIRQLPSMKWVWSK</sequence>
<evidence type="ECO:0000313" key="1">
    <source>
        <dbReference type="EMBL" id="KAK5691202.1"/>
    </source>
</evidence>
<dbReference type="AlphaFoldDB" id="A0AAN7VYN8"/>
<protein>
    <submittedName>
        <fullName evidence="1">Uncharacterized protein</fullName>
    </submittedName>
</protein>